<sequence>MQGRGRTATVAGRCCSPGVGTRERHRHRRPFLEETAEGLKRMATWARAGGVNLSRCHRSSAGGGRLSSTRTYKTETAMAITR</sequence>
<feature type="region of interest" description="Disordered" evidence="1">
    <location>
        <begin position="56"/>
        <end position="82"/>
    </location>
</feature>
<protein>
    <submittedName>
        <fullName evidence="2">Uncharacterized protein</fullName>
    </submittedName>
</protein>
<reference evidence="2" key="1">
    <citation type="submission" date="2015-04" db="UniProtKB">
        <authorList>
            <consortium name="EnsemblPlants"/>
        </authorList>
    </citation>
    <scope>IDENTIFICATION</scope>
</reference>
<keyword evidence="3" id="KW-1185">Reference proteome</keyword>
<organism evidence="2">
    <name type="scientific">Oryza glumipatula</name>
    <dbReference type="NCBI Taxonomy" id="40148"/>
    <lineage>
        <taxon>Eukaryota</taxon>
        <taxon>Viridiplantae</taxon>
        <taxon>Streptophyta</taxon>
        <taxon>Embryophyta</taxon>
        <taxon>Tracheophyta</taxon>
        <taxon>Spermatophyta</taxon>
        <taxon>Magnoliopsida</taxon>
        <taxon>Liliopsida</taxon>
        <taxon>Poales</taxon>
        <taxon>Poaceae</taxon>
        <taxon>BOP clade</taxon>
        <taxon>Oryzoideae</taxon>
        <taxon>Oryzeae</taxon>
        <taxon>Oryzinae</taxon>
        <taxon>Oryza</taxon>
    </lineage>
</organism>
<evidence type="ECO:0000313" key="3">
    <source>
        <dbReference type="Proteomes" id="UP000026961"/>
    </source>
</evidence>
<dbReference type="HOGENOM" id="CLU_2562064_0_0_1"/>
<proteinExistence type="predicted"/>
<evidence type="ECO:0000313" key="2">
    <source>
        <dbReference type="EnsemblPlants" id="OGLUM04G06420.1"/>
    </source>
</evidence>
<dbReference type="EnsemblPlants" id="OGLUM04G06420.1">
    <property type="protein sequence ID" value="OGLUM04G06420.1"/>
    <property type="gene ID" value="OGLUM04G06420"/>
</dbReference>
<dbReference type="Proteomes" id="UP000026961">
    <property type="component" value="Chromosome 4"/>
</dbReference>
<feature type="region of interest" description="Disordered" evidence="1">
    <location>
        <begin position="1"/>
        <end position="26"/>
    </location>
</feature>
<evidence type="ECO:0000256" key="1">
    <source>
        <dbReference type="SAM" id="MobiDB-lite"/>
    </source>
</evidence>
<accession>A0A0D9ZIJ1</accession>
<dbReference type="Gramene" id="OGLUM04G06420.1">
    <property type="protein sequence ID" value="OGLUM04G06420.1"/>
    <property type="gene ID" value="OGLUM04G06420"/>
</dbReference>
<dbReference type="AlphaFoldDB" id="A0A0D9ZIJ1"/>
<reference evidence="2" key="2">
    <citation type="submission" date="2018-05" db="EMBL/GenBank/DDBJ databases">
        <title>OgluRS3 (Oryza glumaepatula Reference Sequence Version 3).</title>
        <authorList>
            <person name="Zhang J."/>
            <person name="Kudrna D."/>
            <person name="Lee S."/>
            <person name="Talag J."/>
            <person name="Welchert J."/>
            <person name="Wing R.A."/>
        </authorList>
    </citation>
    <scope>NUCLEOTIDE SEQUENCE [LARGE SCALE GENOMIC DNA]</scope>
</reference>
<name>A0A0D9ZIJ1_9ORYZ</name>